<dbReference type="RefSeq" id="WP_077021872.1">
    <property type="nucleotide sequence ID" value="NZ_FXAN01000033.1"/>
</dbReference>
<gene>
    <name evidence="1" type="ORF">BSIN_1882</name>
</gene>
<protein>
    <submittedName>
        <fullName evidence="1">Hyphotheical protein</fullName>
    </submittedName>
</protein>
<dbReference type="InterPro" id="IPR025048">
    <property type="entry name" value="DUF3987"/>
</dbReference>
<evidence type="ECO:0000313" key="1">
    <source>
        <dbReference type="EMBL" id="SMF98602.1"/>
    </source>
</evidence>
<evidence type="ECO:0000313" key="2">
    <source>
        <dbReference type="Proteomes" id="UP000198460"/>
    </source>
</evidence>
<name>A0A238H086_9BURK</name>
<reference evidence="1 2" key="1">
    <citation type="submission" date="2017-04" db="EMBL/GenBank/DDBJ databases">
        <authorList>
            <person name="Afonso C.L."/>
            <person name="Miller P.J."/>
            <person name="Scott M.A."/>
            <person name="Spackman E."/>
            <person name="Goraichik I."/>
            <person name="Dimitrov K.M."/>
            <person name="Suarez D.L."/>
            <person name="Swayne D.E."/>
        </authorList>
    </citation>
    <scope>NUCLEOTIDE SEQUENCE [LARGE SCALE GENOMIC DNA]</scope>
    <source>
        <strain evidence="1">LMG 28154</strain>
    </source>
</reference>
<sequence>MTTAIAIYNPPAYPIYVFPSEIAKAIYEVMEKIKAPDALIATSFLATMSIACQGLVDVKLPFGAVVPVSLNILIKAESGERKTATDKIVGEPIYAHDEASIGQHQQDLIQYKADHRYWKTVESTIRSMIAKAVRHGEDTEDLRRRLDEHIKNEPAPPQAHRFIHQVATEPALMKSLEGEGRSIAITTDEGEVVLKGGLMSRPGLRNKGWDGAKLLVFDRLSTGSIIARQPRITVNLMVQDAVLDVYQQDRGAVARGSGFWARYLVGAPLSTQGFRFINYIDEEWRSLPAFHARVKELLDSYTTQRKSGVVKREILEFDPEAAAEWVRLFNHLEGQIQPWQYLSDVHDFASKANEMLARVAAILHCFTKQQGKITKATLNSAMAIVNWHLHEYKRLFSPQFNTFSMEQSMTELERFLFLNYWKVGLPCVAKNHVLRNGPNHLRSKAALEPVIEALMAQGSINVFKDQGANKNMIGMNPLRFNSLNYY</sequence>
<organism evidence="1 2">
    <name type="scientific">Burkholderia singularis</name>
    <dbReference type="NCBI Taxonomy" id="1503053"/>
    <lineage>
        <taxon>Bacteria</taxon>
        <taxon>Pseudomonadati</taxon>
        <taxon>Pseudomonadota</taxon>
        <taxon>Betaproteobacteria</taxon>
        <taxon>Burkholderiales</taxon>
        <taxon>Burkholderiaceae</taxon>
        <taxon>Burkholderia</taxon>
        <taxon>pseudomallei group</taxon>
    </lineage>
</organism>
<dbReference type="AlphaFoldDB" id="A0A238H086"/>
<dbReference type="Pfam" id="PF13148">
    <property type="entry name" value="DUF3987"/>
    <property type="match status" value="1"/>
</dbReference>
<proteinExistence type="predicted"/>
<accession>A0A238H086</accession>
<dbReference type="Proteomes" id="UP000198460">
    <property type="component" value="Unassembled WGS sequence"/>
</dbReference>
<dbReference type="EMBL" id="FXAN01000033">
    <property type="protein sequence ID" value="SMF98602.1"/>
    <property type="molecule type" value="Genomic_DNA"/>
</dbReference>